<dbReference type="EMBL" id="DACTUL010000005">
    <property type="protein sequence ID" value="HAT6343251.1"/>
    <property type="molecule type" value="Genomic_DNA"/>
</dbReference>
<feature type="domain" description="CBS" evidence="10">
    <location>
        <begin position="137"/>
        <end position="194"/>
    </location>
</feature>
<dbReference type="InterPro" id="IPR046342">
    <property type="entry name" value="CBS_dom_sf"/>
</dbReference>
<dbReference type="PROSITE" id="PS51371">
    <property type="entry name" value="CBS"/>
    <property type="match status" value="2"/>
</dbReference>
<reference evidence="11" key="5">
    <citation type="submission" date="2020-01" db="EMBL/GenBank/DDBJ databases">
        <authorList>
            <consortium name="NCBI Pathogen Detection Project"/>
        </authorList>
    </citation>
    <scope>NUCLEOTIDE SEQUENCE</scope>
    <source>
        <strain evidence="11">OLC2673_Aeromonas</strain>
    </source>
</reference>
<dbReference type="PANTHER" id="PTHR22777:SF27">
    <property type="entry name" value="MAGNESIUM AND COBALT EFFLUX PROTEIN CORC"/>
    <property type="match status" value="1"/>
</dbReference>
<dbReference type="SUPFAM" id="SSF54631">
    <property type="entry name" value="CBS-domain pair"/>
    <property type="match status" value="1"/>
</dbReference>
<dbReference type="Gene3D" id="3.10.580.10">
    <property type="entry name" value="CBS-domain"/>
    <property type="match status" value="1"/>
</dbReference>
<dbReference type="CDD" id="cd04590">
    <property type="entry name" value="CBS_pair_CorC_HlyC_assoc"/>
    <property type="match status" value="1"/>
</dbReference>
<dbReference type="InterPro" id="IPR016169">
    <property type="entry name" value="FAD-bd_PCMH_sub2"/>
</dbReference>
<dbReference type="Proteomes" id="UP000253075">
    <property type="component" value="Unassembled WGS sequence"/>
</dbReference>
<keyword evidence="5 9" id="KW-0129">CBS domain</keyword>
<dbReference type="InterPro" id="IPR036318">
    <property type="entry name" value="FAD-bd_PCMH-like_sf"/>
</dbReference>
<dbReference type="NCBIfam" id="NF011675">
    <property type="entry name" value="PRK15094.1"/>
    <property type="match status" value="1"/>
</dbReference>
<reference evidence="13" key="6">
    <citation type="submission" date="2023-02" db="EMBL/GenBank/DDBJ databases">
        <title>The sequence of Aeromonas hydrophila K533.</title>
        <authorList>
            <person name="Luo X."/>
        </authorList>
    </citation>
    <scope>NUCLEOTIDE SEQUENCE</scope>
    <source>
        <strain evidence="13">K533</strain>
    </source>
</reference>
<dbReference type="Proteomes" id="UP000859505">
    <property type="component" value="Unassembled WGS sequence"/>
</dbReference>
<keyword evidence="6" id="KW-0170">Cobalt</keyword>
<dbReference type="KEGG" id="aaj:BOQ57_16625"/>
<dbReference type="GeneID" id="4490698"/>
<feature type="domain" description="CBS" evidence="10">
    <location>
        <begin position="69"/>
        <end position="129"/>
    </location>
</feature>
<dbReference type="InterPro" id="IPR005170">
    <property type="entry name" value="Transptr-assoc_dom"/>
</dbReference>
<evidence type="ECO:0000256" key="5">
    <source>
        <dbReference type="ARBA" id="ARBA00023122"/>
    </source>
</evidence>
<dbReference type="SMART" id="SM01091">
    <property type="entry name" value="CorC_HlyC"/>
    <property type="match status" value="1"/>
</dbReference>
<dbReference type="InterPro" id="IPR000644">
    <property type="entry name" value="CBS_dom"/>
</dbReference>
<dbReference type="EMBL" id="CP118942">
    <property type="protein sequence ID" value="WEE25034.1"/>
    <property type="molecule type" value="Genomic_DNA"/>
</dbReference>
<dbReference type="AlphaFoldDB" id="A0A081UMU3"/>
<dbReference type="Gene3D" id="3.30.465.10">
    <property type="match status" value="1"/>
</dbReference>
<keyword evidence="3" id="KW-0677">Repeat</keyword>
<dbReference type="KEGG" id="ahh:RY45_16725"/>
<gene>
    <name evidence="11" type="primary">corC</name>
    <name evidence="12" type="ORF">C6C11_02185</name>
    <name evidence="11" type="ORF">JAJ28_000947</name>
    <name evidence="13" type="ORF">PY771_15345</name>
</gene>
<evidence type="ECO:0000256" key="6">
    <source>
        <dbReference type="ARBA" id="ARBA00023285"/>
    </source>
</evidence>
<dbReference type="EMBL" id="PUTQ01000002">
    <property type="protein sequence ID" value="RCF52919.1"/>
    <property type="molecule type" value="Genomic_DNA"/>
</dbReference>
<reference evidence="12" key="4">
    <citation type="submission" date="2018-02" db="EMBL/GenBank/DDBJ databases">
        <authorList>
            <person name="Williamson C."/>
        </authorList>
    </citation>
    <scope>NUCLEOTIDE SEQUENCE</scope>
    <source>
        <strain evidence="12">AFG_SD03_1510_Ahy_093</strain>
    </source>
</reference>
<evidence type="ECO:0000256" key="4">
    <source>
        <dbReference type="ARBA" id="ARBA00022842"/>
    </source>
</evidence>
<evidence type="ECO:0000313" key="13">
    <source>
        <dbReference type="EMBL" id="WEE25034.1"/>
    </source>
</evidence>
<dbReference type="KEGG" id="ahi:VU14_05435"/>
<dbReference type="FunFam" id="3.10.580.10:FF:000002">
    <property type="entry name" value="Magnesium/cobalt efflux protein CorC"/>
    <property type="match status" value="1"/>
</dbReference>
<accession>A0A081UMU3</accession>
<sequence length="294" mass="33458">MTDDHPSTGSPKKTWLDKLSQLFQGEPKDRNDLVEVIADAEERDLIDQDTKDMIEGVLEIAELRVRDIMIPRSQMVTIEKSQPVDEILPVIIESGHSRFPVINEDKDHVEGILLAKDLLPFGFGGHHASEPLQLEKILRPTVIVPESKRVDRLLKEFREERYHMAIVVDEFGGVSGLVTIEDILELIVGEIDDEFDDIEDEPDEIRRISKRVFAVSALTEIEDFNDFFGTQFSDEEVDTVGGLVMHAFSHLPKKGEEIELEGYLFKVMHADKRRLQQLQVKIPDNHVAAQSEAQ</sequence>
<dbReference type="OMA" id="QMISIKA"/>
<dbReference type="GO" id="GO:0005886">
    <property type="term" value="C:plasma membrane"/>
    <property type="evidence" value="ECO:0007669"/>
    <property type="project" value="TreeGrafter"/>
</dbReference>
<dbReference type="Proteomes" id="UP001214666">
    <property type="component" value="Chromosome"/>
</dbReference>
<evidence type="ECO:0000256" key="2">
    <source>
        <dbReference type="ARBA" id="ARBA00022448"/>
    </source>
</evidence>
<dbReference type="InterPro" id="IPR044751">
    <property type="entry name" value="Ion_transp-like_CBS"/>
</dbReference>
<dbReference type="InterPro" id="IPR054115">
    <property type="entry name" value="CorC_N"/>
</dbReference>
<dbReference type="SUPFAM" id="SSF56176">
    <property type="entry name" value="FAD-binding/transporter-associated domain-like"/>
    <property type="match status" value="1"/>
</dbReference>
<dbReference type="Pfam" id="PF03471">
    <property type="entry name" value="CorC_HlyC"/>
    <property type="match status" value="1"/>
</dbReference>
<dbReference type="eggNOG" id="COG4535">
    <property type="taxonomic scope" value="Bacteria"/>
</dbReference>
<keyword evidence="4" id="KW-0460">Magnesium</keyword>
<evidence type="ECO:0000256" key="3">
    <source>
        <dbReference type="ARBA" id="ARBA00022737"/>
    </source>
</evidence>
<evidence type="ECO:0000256" key="9">
    <source>
        <dbReference type="PROSITE-ProRule" id="PRU00703"/>
    </source>
</evidence>
<proteinExistence type="inferred from homology"/>
<dbReference type="GO" id="GO:0050660">
    <property type="term" value="F:flavin adenine dinucleotide binding"/>
    <property type="evidence" value="ECO:0007669"/>
    <property type="project" value="InterPro"/>
</dbReference>
<dbReference type="PANTHER" id="PTHR22777">
    <property type="entry name" value="HEMOLYSIN-RELATED"/>
    <property type="match status" value="1"/>
</dbReference>
<comment type="similarity">
    <text evidence="1">Belongs to the UPF0053 family.</text>
</comment>
<evidence type="ECO:0000313" key="11">
    <source>
        <dbReference type="EMBL" id="HAT6343251.1"/>
    </source>
</evidence>
<reference evidence="12 14" key="2">
    <citation type="journal article" date="2018" name="PLoS ONE">
        <title>Phenotypic characterization and whole genome analysis of extended-spectrum beta-lactamase-producing bacteria isolated from dogs in Germany.</title>
        <authorList>
            <person name="Boehmer T."/>
            <person name="Vogler A.J."/>
            <person name="Thomas A."/>
            <person name="Sauer S."/>
            <person name="Hergenroether M."/>
            <person name="Straubinger R.K."/>
            <person name="Birdsell D."/>
            <person name="Keim P."/>
            <person name="Sahl J.W."/>
            <person name="Williamson C.H."/>
            <person name="Riehm J.M."/>
        </authorList>
    </citation>
    <scope>NUCLEOTIDE SEQUENCE [LARGE SCALE GENOMIC DNA]</scope>
    <source>
        <strain evidence="12 14">AFG_SD03_1510_Ahy_093</strain>
    </source>
</reference>
<name>A0A081UMU3_AERHY</name>
<protein>
    <recommendedName>
        <fullName evidence="8">Magnesium and cobalt efflux protein CorC</fullName>
    </recommendedName>
</protein>
<reference evidence="14" key="3">
    <citation type="submission" date="2018-02" db="EMBL/GenBank/DDBJ databases">
        <title>Phenotypic characterization and whole genome analysis of multidrug-resistant, extended-spectrum beta-lactamase-producing bacteria isolated from dogs in Germany.</title>
        <authorList>
            <person name="Williamson C."/>
        </authorList>
    </citation>
    <scope>NUCLEOTIDE SEQUENCE [LARGE SCALE GENOMIC DNA]</scope>
    <source>
        <strain evidence="14">AFG_SD03_1510_Ahy_093</strain>
    </source>
</reference>
<comment type="function">
    <text evidence="7">Plays a role in the transport of magnesium and cobalt ions.</text>
</comment>
<keyword evidence="2" id="KW-0813">Transport</keyword>
<organism evidence="11 15">
    <name type="scientific">Aeromonas hydrophila</name>
    <dbReference type="NCBI Taxonomy" id="644"/>
    <lineage>
        <taxon>Bacteria</taxon>
        <taxon>Pseudomonadati</taxon>
        <taxon>Pseudomonadota</taxon>
        <taxon>Gammaproteobacteria</taxon>
        <taxon>Aeromonadales</taxon>
        <taxon>Aeromonadaceae</taxon>
        <taxon>Aeromonas</taxon>
    </lineage>
</organism>
<dbReference type="RefSeq" id="WP_011707019.1">
    <property type="nucleotide sequence ID" value="NZ_AP019193.1"/>
</dbReference>
<evidence type="ECO:0000313" key="12">
    <source>
        <dbReference type="EMBL" id="RCF52919.1"/>
    </source>
</evidence>
<evidence type="ECO:0000259" key="10">
    <source>
        <dbReference type="PROSITE" id="PS51371"/>
    </source>
</evidence>
<evidence type="ECO:0000256" key="8">
    <source>
        <dbReference type="ARBA" id="ARBA00040729"/>
    </source>
</evidence>
<evidence type="ECO:0000256" key="7">
    <source>
        <dbReference type="ARBA" id="ARBA00037273"/>
    </source>
</evidence>
<dbReference type="Pfam" id="PF00571">
    <property type="entry name" value="CBS"/>
    <property type="match status" value="2"/>
</dbReference>
<dbReference type="Pfam" id="PF21917">
    <property type="entry name" value="NMB0537_N"/>
    <property type="match status" value="1"/>
</dbReference>
<evidence type="ECO:0000313" key="14">
    <source>
        <dbReference type="Proteomes" id="UP000253075"/>
    </source>
</evidence>
<reference evidence="11" key="1">
    <citation type="journal article" date="2018" name="Genome Biol.">
        <title>SKESA: strategic k-mer extension for scrupulous assemblies.</title>
        <authorList>
            <person name="Souvorov A."/>
            <person name="Agarwala R."/>
            <person name="Lipman D.J."/>
        </authorList>
    </citation>
    <scope>NUCLEOTIDE SEQUENCE</scope>
    <source>
        <strain evidence="11">OLC2673_Aeromonas</strain>
    </source>
</reference>
<evidence type="ECO:0000256" key="1">
    <source>
        <dbReference type="ARBA" id="ARBA00006337"/>
    </source>
</evidence>
<evidence type="ECO:0000313" key="15">
    <source>
        <dbReference type="Proteomes" id="UP000859505"/>
    </source>
</evidence>
<dbReference type="SMART" id="SM00116">
    <property type="entry name" value="CBS"/>
    <property type="match status" value="2"/>
</dbReference>